<dbReference type="EMBL" id="AGNL01050755">
    <property type="protein sequence ID" value="EJK43689.1"/>
    <property type="molecule type" value="Genomic_DNA"/>
</dbReference>
<dbReference type="AlphaFoldDB" id="K0QZK8"/>
<dbReference type="PANTHER" id="PTHR11439:SF470">
    <property type="entry name" value="CYSTEINE-RICH RLK (RECEPTOR-LIKE PROTEIN KINASE) 8"/>
    <property type="match status" value="1"/>
</dbReference>
<dbReference type="PANTHER" id="PTHR11439">
    <property type="entry name" value="GAG-POL-RELATED RETROTRANSPOSON"/>
    <property type="match status" value="1"/>
</dbReference>
<evidence type="ECO:0000313" key="2">
    <source>
        <dbReference type="Proteomes" id="UP000266841"/>
    </source>
</evidence>
<reference evidence="1 2" key="1">
    <citation type="journal article" date="2012" name="Genome Biol.">
        <title>Genome and low-iron response of an oceanic diatom adapted to chronic iron limitation.</title>
        <authorList>
            <person name="Lommer M."/>
            <person name="Specht M."/>
            <person name="Roy A.S."/>
            <person name="Kraemer L."/>
            <person name="Andreson R."/>
            <person name="Gutowska M.A."/>
            <person name="Wolf J."/>
            <person name="Bergner S.V."/>
            <person name="Schilhabel M.B."/>
            <person name="Klostermeier U.C."/>
            <person name="Beiko R.G."/>
            <person name="Rosenstiel P."/>
            <person name="Hippler M."/>
            <person name="Laroche J."/>
        </authorList>
    </citation>
    <scope>NUCLEOTIDE SEQUENCE [LARGE SCALE GENOMIC DNA]</scope>
    <source>
        <strain evidence="1 2">CCMP1005</strain>
    </source>
</reference>
<evidence type="ECO:0000313" key="1">
    <source>
        <dbReference type="EMBL" id="EJK43689.1"/>
    </source>
</evidence>
<protein>
    <recommendedName>
        <fullName evidence="3">Reverse transcriptase Ty1/copia-type domain-containing protein</fullName>
    </recommendedName>
</protein>
<dbReference type="OrthoDB" id="39557at2759"/>
<dbReference type="CDD" id="cd09272">
    <property type="entry name" value="RNase_HI_RT_Ty1"/>
    <property type="match status" value="1"/>
</dbReference>
<keyword evidence="2" id="KW-1185">Reference proteome</keyword>
<proteinExistence type="predicted"/>
<accession>K0QZK8</accession>
<comment type="caution">
    <text evidence="1">The sequence shown here is derived from an EMBL/GenBank/DDBJ whole genome shotgun (WGS) entry which is preliminary data.</text>
</comment>
<dbReference type="OMA" id="NEWRTAY"/>
<gene>
    <name evidence="1" type="ORF">THAOC_37840</name>
</gene>
<dbReference type="eggNOG" id="KOG0017">
    <property type="taxonomic scope" value="Eukaryota"/>
</dbReference>
<evidence type="ECO:0008006" key="3">
    <source>
        <dbReference type="Google" id="ProtNLM"/>
    </source>
</evidence>
<name>K0QZK8_THAOC</name>
<organism evidence="1 2">
    <name type="scientific">Thalassiosira oceanica</name>
    <name type="common">Marine diatom</name>
    <dbReference type="NCBI Taxonomy" id="159749"/>
    <lineage>
        <taxon>Eukaryota</taxon>
        <taxon>Sar</taxon>
        <taxon>Stramenopiles</taxon>
        <taxon>Ochrophyta</taxon>
        <taxon>Bacillariophyta</taxon>
        <taxon>Coscinodiscophyceae</taxon>
        <taxon>Thalassiosirophycidae</taxon>
        <taxon>Thalassiosirales</taxon>
        <taxon>Thalassiosiraceae</taxon>
        <taxon>Thalassiosira</taxon>
    </lineage>
</organism>
<sequence length="249" mass="28448">MPGSLHALSSHLALPREGHLEQVLHTILAYLGKHHNAALVFDPTEWTPTDGDFPKQDWNFSIYGCEGLKEQVLPDDMPKPLGKNMHLRVFVDSDHAGDEVTRHLRTGFIIFPNNAPIYWFSKKQTSCETSTYGSSEFVAMKQACEYVRGFHYKLRMMGIRVDEPAYIYGDNQSVLANSSNPGVTLKKKTLAIAYHFVREGCVRNEWRTAYISTHENADLFTKPLPNGDKRWKFVSKILVWLAPHQYYSS</sequence>
<dbReference type="Proteomes" id="UP000266841">
    <property type="component" value="Unassembled WGS sequence"/>
</dbReference>